<dbReference type="Proteomes" id="UP001173801">
    <property type="component" value="Unassembled WGS sequence"/>
</dbReference>
<comment type="function">
    <text evidence="1 9">May be involved in recombinational repair of damaged DNA.</text>
</comment>
<evidence type="ECO:0000256" key="7">
    <source>
        <dbReference type="ARBA" id="ARBA00023204"/>
    </source>
</evidence>
<dbReference type="InterPro" id="IPR003395">
    <property type="entry name" value="RecF/RecN/SMC_N"/>
</dbReference>
<comment type="caution">
    <text evidence="12">The sequence shown here is derived from an EMBL/GenBank/DDBJ whole genome shotgun (WGS) entry which is preliminary data.</text>
</comment>
<dbReference type="PANTHER" id="PTHR11059">
    <property type="entry name" value="DNA REPAIR PROTEIN RECN"/>
    <property type="match status" value="1"/>
</dbReference>
<evidence type="ECO:0000256" key="4">
    <source>
        <dbReference type="ARBA" id="ARBA00022741"/>
    </source>
</evidence>
<keyword evidence="10" id="KW-0175">Coiled coil</keyword>
<evidence type="ECO:0000259" key="11">
    <source>
        <dbReference type="Pfam" id="PF02463"/>
    </source>
</evidence>
<keyword evidence="4" id="KW-0547">Nucleotide-binding</keyword>
<dbReference type="RefSeq" id="WP_284937858.1">
    <property type="nucleotide sequence ID" value="NZ_JANURM010000009.1"/>
</dbReference>
<name>A0ABT7HQJ8_9BACT</name>
<feature type="coiled-coil region" evidence="10">
    <location>
        <begin position="145"/>
        <end position="175"/>
    </location>
</feature>
<evidence type="ECO:0000256" key="10">
    <source>
        <dbReference type="SAM" id="Coils"/>
    </source>
</evidence>
<keyword evidence="13" id="KW-1185">Reference proteome</keyword>
<keyword evidence="6" id="KW-0067">ATP-binding</keyword>
<evidence type="ECO:0000256" key="5">
    <source>
        <dbReference type="ARBA" id="ARBA00022763"/>
    </source>
</evidence>
<evidence type="ECO:0000313" key="13">
    <source>
        <dbReference type="Proteomes" id="UP001173801"/>
    </source>
</evidence>
<evidence type="ECO:0000256" key="6">
    <source>
        <dbReference type="ARBA" id="ARBA00022840"/>
    </source>
</evidence>
<feature type="domain" description="RecF/RecN/SMC N-terminal" evidence="11">
    <location>
        <begin position="1"/>
        <end position="463"/>
    </location>
</feature>
<dbReference type="Gene3D" id="3.40.50.300">
    <property type="entry name" value="P-loop containing nucleotide triphosphate hydrolases"/>
    <property type="match status" value="2"/>
</dbReference>
<dbReference type="Pfam" id="PF02463">
    <property type="entry name" value="SMC_N"/>
    <property type="match status" value="1"/>
</dbReference>
<evidence type="ECO:0000313" key="12">
    <source>
        <dbReference type="EMBL" id="MDL0089202.1"/>
    </source>
</evidence>
<dbReference type="PIRSF" id="PIRSF003128">
    <property type="entry name" value="RecN"/>
    <property type="match status" value="1"/>
</dbReference>
<evidence type="ECO:0000256" key="8">
    <source>
        <dbReference type="ARBA" id="ARBA00033408"/>
    </source>
</evidence>
<reference evidence="12" key="1">
    <citation type="submission" date="2022-08" db="EMBL/GenBank/DDBJ databases">
        <authorList>
            <person name="Wang H."/>
        </authorList>
    </citation>
    <scope>NUCLEOTIDE SEQUENCE</scope>
    <source>
        <strain evidence="12">PS10</strain>
    </source>
</reference>
<evidence type="ECO:0000256" key="1">
    <source>
        <dbReference type="ARBA" id="ARBA00003618"/>
    </source>
</evidence>
<dbReference type="PANTHER" id="PTHR11059:SF0">
    <property type="entry name" value="DNA REPAIR PROTEIN RECN"/>
    <property type="match status" value="1"/>
</dbReference>
<dbReference type="InterPro" id="IPR004604">
    <property type="entry name" value="DNA_recomb/repair_RecN"/>
</dbReference>
<proteinExistence type="inferred from homology"/>
<gene>
    <name evidence="12" type="ORF">NYG85_07480</name>
</gene>
<evidence type="ECO:0000256" key="9">
    <source>
        <dbReference type="PIRNR" id="PIRNR003128"/>
    </source>
</evidence>
<dbReference type="InterPro" id="IPR027417">
    <property type="entry name" value="P-loop_NTPase"/>
</dbReference>
<protein>
    <recommendedName>
        <fullName evidence="3 9">DNA repair protein RecN</fullName>
    </recommendedName>
    <alternativeName>
        <fullName evidence="8 9">Recombination protein N</fullName>
    </alternativeName>
</protein>
<evidence type="ECO:0000256" key="3">
    <source>
        <dbReference type="ARBA" id="ARBA00021315"/>
    </source>
</evidence>
<reference evidence="12" key="2">
    <citation type="journal article" date="2023" name="Microorganisms">
        <title>Isolation and Genomic Characteristics of Cat-Borne Campylobacter felis sp. nov. and Sheep-Borne Campylobacter ovis sp. nov.</title>
        <authorList>
            <person name="Wang H."/>
            <person name="Li Y."/>
            <person name="Gu Y."/>
            <person name="Zhou G."/>
            <person name="Chen X."/>
            <person name="Zhang X."/>
            <person name="Shao Z."/>
            <person name="Zhang J."/>
            <person name="Zhang M."/>
        </authorList>
    </citation>
    <scope>NUCLEOTIDE SEQUENCE</scope>
    <source>
        <strain evidence="12">PS10</strain>
    </source>
</reference>
<keyword evidence="7 9" id="KW-0234">DNA repair</keyword>
<sequence>MIERILIKNHLSFNEVELNFKRGLSVFTGVSGAGKSVLMGAIMSVFGLSESEARLIEADVDFCFDMAEFGIENESPNSFKMLKQNSTRYFINSQSISKKSLSLIANEHIKYLSAKQVNEFENERFLAVLDTLVNDESHAKNLENLAKIHENFKEIKRELDKINDDEKRIEELKEFAKFEIEKIRSVAPKVGEFDELMAVKKRLSKKDKIEQAWARAERIFELEGSVVEALHISEIDASFFEDALNSLRIARESLNMDELEDVDIEGVLDRIEAINSILKRYGSEEEALLVLKNREIELERYENISFEKHELERKFKEISKTQSEISSQITAKRESVLGEFERIINGYLNELYMQKIALKITPKSIDKSGGDEVSLSINNTALNKLSSGEINRLRLALIASSSEIMQSGNGVIILDEIDANLSGKEAMSIANVLVKIAKFYQIFAISHQPQLSSKANSHFLVEKNGEISSVRELKDDERADELARMISGEHISREAMEFAKELLKS</sequence>
<dbReference type="SUPFAM" id="SSF52540">
    <property type="entry name" value="P-loop containing nucleoside triphosphate hydrolases"/>
    <property type="match status" value="1"/>
</dbReference>
<accession>A0ABT7HQJ8</accession>
<keyword evidence="5 9" id="KW-0227">DNA damage</keyword>
<evidence type="ECO:0000256" key="2">
    <source>
        <dbReference type="ARBA" id="ARBA00009441"/>
    </source>
</evidence>
<comment type="similarity">
    <text evidence="2 9">Belongs to the RecN family.</text>
</comment>
<organism evidence="12 13">
    <name type="scientific">Campylobacter gastrosuis</name>
    <dbReference type="NCBI Taxonomy" id="2974576"/>
    <lineage>
        <taxon>Bacteria</taxon>
        <taxon>Pseudomonadati</taxon>
        <taxon>Campylobacterota</taxon>
        <taxon>Epsilonproteobacteria</taxon>
        <taxon>Campylobacterales</taxon>
        <taxon>Campylobacteraceae</taxon>
        <taxon>Campylobacter</taxon>
    </lineage>
</organism>
<dbReference type="EMBL" id="JANURM010000009">
    <property type="protein sequence ID" value="MDL0089202.1"/>
    <property type="molecule type" value="Genomic_DNA"/>
</dbReference>